<keyword evidence="4" id="KW-1185">Reference proteome</keyword>
<keyword evidence="2" id="KW-1133">Transmembrane helix</keyword>
<dbReference type="CDD" id="cd00761">
    <property type="entry name" value="Glyco_tranf_GTA_type"/>
    <property type="match status" value="1"/>
</dbReference>
<accession>A0A4U0TSB5</accession>
<feature type="transmembrane region" description="Helical" evidence="2">
    <location>
        <begin position="325"/>
        <end position="345"/>
    </location>
</feature>
<feature type="transmembrane region" description="Helical" evidence="2">
    <location>
        <begin position="641"/>
        <end position="660"/>
    </location>
</feature>
<dbReference type="Pfam" id="PF13641">
    <property type="entry name" value="Glyco_tranf_2_3"/>
    <property type="match status" value="1"/>
</dbReference>
<evidence type="ECO:0000256" key="2">
    <source>
        <dbReference type="SAM" id="Phobius"/>
    </source>
</evidence>
<feature type="transmembrane region" description="Helical" evidence="2">
    <location>
        <begin position="680"/>
        <end position="696"/>
    </location>
</feature>
<evidence type="ECO:0000313" key="3">
    <source>
        <dbReference type="EMBL" id="TKA25048.1"/>
    </source>
</evidence>
<feature type="region of interest" description="Disordered" evidence="1">
    <location>
        <begin position="48"/>
        <end position="67"/>
    </location>
</feature>
<feature type="transmembrane region" description="Helical" evidence="2">
    <location>
        <begin position="365"/>
        <end position="385"/>
    </location>
</feature>
<name>A0A4U0TSB5_9PEZI</name>
<dbReference type="OrthoDB" id="2590398at2759"/>
<dbReference type="EMBL" id="NAJL01000038">
    <property type="protein sequence ID" value="TKA25048.1"/>
    <property type="molecule type" value="Genomic_DNA"/>
</dbReference>
<dbReference type="Proteomes" id="UP000308549">
    <property type="component" value="Unassembled WGS sequence"/>
</dbReference>
<proteinExistence type="predicted"/>
<feature type="region of interest" description="Disordered" evidence="1">
    <location>
        <begin position="148"/>
        <end position="175"/>
    </location>
</feature>
<feature type="transmembrane region" description="Helical" evidence="2">
    <location>
        <begin position="703"/>
        <end position="720"/>
    </location>
</feature>
<keyword evidence="2" id="KW-0812">Transmembrane</keyword>
<dbReference type="Gene3D" id="3.90.550.10">
    <property type="entry name" value="Spore Coat Polysaccharide Biosynthesis Protein SpsA, Chain A"/>
    <property type="match status" value="1"/>
</dbReference>
<dbReference type="InterPro" id="IPR029044">
    <property type="entry name" value="Nucleotide-diphossugar_trans"/>
</dbReference>
<dbReference type="AlphaFoldDB" id="A0A4U0TSB5"/>
<sequence length="841" mass="94161">MSHRDFFPEPVALESRDLESGLEYVLPRAASVQDIVIPAHLLATVNDREDWTPAPERQRDPSPHRVDDRRDFDVQRFASEQQDAVEQSEVVDLAILPRKADADGSPRSGSVAVDAFPRRRAHTLQNDFTGPDYYGRKTSLPLVLRGFPRTVEEPDDREPERPHLLPRHSSGQAAKSGGALLTVPLEDIPEGTVLFKKLSSYNLQATAKSQAKLGDDDRDDEDVVDPFTPPTFFVADDDTRATAEENASNVSALPTISPFSTPLDRAGRRPTLQTISETVSNVVHSATAVVTNTVRKSSMADIYEKAKARGIHLQRKKWVQVTFEIGIYILLLCFIYFVLVGVPLWKGAVWWMYWIVDNKFVVAGTWSITIGLAVFYAYTPLLIFFENEPPMPPNIENIDPKKTPGVHNTALLIPCYKSARIIGPTLDAALKIFPADHIFVIANGNSPTPLDDTEAVCRPYGVNHIWSPVGSKIVAQFVGCYAAKHFENVLLIDDDCALPANFPIVSDRMKGKVKCIGYTIKSVGPESSKGTLCQQAQDLEYKISGLQRALAGKIGSATFPHGAISLWNTAFLIKTFHTHPGFSVSEDWFFGHVARKLGCRIKMCTAVFVETETPTDVLFSSGGARGGFGEMTIFKQRFYRWNFFFVNGMYYNMAYILGSWKLGWWELGAKLFVFQEVYETLLYLLAPFVLPISFIVRPSFCGYLMAITFALYYVNVAIFNEIHLRRRNERVGSFMLYVYYAPYKIVLTAINIFSCYYSLYKYARYFAKRHPKVIEHEKAVEVVLRLEETPPTPTTAQSVEPTGRRLTITAVGTRIGSSAAAAPLGLERTRTMDFAEESAAR</sequence>
<keyword evidence="2" id="KW-0472">Membrane</keyword>
<comment type="caution">
    <text evidence="3">The sequence shown here is derived from an EMBL/GenBank/DDBJ whole genome shotgun (WGS) entry which is preliminary data.</text>
</comment>
<reference evidence="3 4" key="1">
    <citation type="submission" date="2017-03" db="EMBL/GenBank/DDBJ databases">
        <title>Genomes of endolithic fungi from Antarctica.</title>
        <authorList>
            <person name="Coleine C."/>
            <person name="Masonjones S."/>
            <person name="Stajich J.E."/>
        </authorList>
    </citation>
    <scope>NUCLEOTIDE SEQUENCE [LARGE SCALE GENOMIC DNA]</scope>
    <source>
        <strain evidence="3 4">CCFEE 6315</strain>
    </source>
</reference>
<evidence type="ECO:0000313" key="4">
    <source>
        <dbReference type="Proteomes" id="UP000308549"/>
    </source>
</evidence>
<dbReference type="SUPFAM" id="SSF53448">
    <property type="entry name" value="Nucleotide-diphospho-sugar transferases"/>
    <property type="match status" value="1"/>
</dbReference>
<protein>
    <recommendedName>
        <fullName evidence="5">Glycosyl transferase</fullName>
    </recommendedName>
</protein>
<evidence type="ECO:0000256" key="1">
    <source>
        <dbReference type="SAM" id="MobiDB-lite"/>
    </source>
</evidence>
<feature type="transmembrane region" description="Helical" evidence="2">
    <location>
        <begin position="740"/>
        <end position="759"/>
    </location>
</feature>
<gene>
    <name evidence="3" type="ORF">B0A50_06112</name>
</gene>
<organism evidence="3 4">
    <name type="scientific">Salinomyces thailandicus</name>
    <dbReference type="NCBI Taxonomy" id="706561"/>
    <lineage>
        <taxon>Eukaryota</taxon>
        <taxon>Fungi</taxon>
        <taxon>Dikarya</taxon>
        <taxon>Ascomycota</taxon>
        <taxon>Pezizomycotina</taxon>
        <taxon>Dothideomycetes</taxon>
        <taxon>Dothideomycetidae</taxon>
        <taxon>Mycosphaerellales</taxon>
        <taxon>Teratosphaeriaceae</taxon>
        <taxon>Salinomyces</taxon>
    </lineage>
</organism>
<evidence type="ECO:0008006" key="5">
    <source>
        <dbReference type="Google" id="ProtNLM"/>
    </source>
</evidence>